<dbReference type="GO" id="GO:0004519">
    <property type="term" value="F:endonuclease activity"/>
    <property type="evidence" value="ECO:0007669"/>
    <property type="project" value="UniProtKB-KW"/>
</dbReference>
<dbReference type="InterPro" id="IPR021109">
    <property type="entry name" value="Peptidase_aspartic_dom_sf"/>
</dbReference>
<name>A0A1X7VB53_AMPQE</name>
<feature type="region of interest" description="Disordered" evidence="9">
    <location>
        <begin position="511"/>
        <end position="530"/>
    </location>
</feature>
<evidence type="ECO:0000256" key="6">
    <source>
        <dbReference type="ARBA" id="ARBA00022801"/>
    </source>
</evidence>
<evidence type="ECO:0000259" key="10">
    <source>
        <dbReference type="Pfam" id="PF00078"/>
    </source>
</evidence>
<dbReference type="InterPro" id="IPR041577">
    <property type="entry name" value="RT_RNaseH_2"/>
</dbReference>
<dbReference type="CDD" id="cd01647">
    <property type="entry name" value="RT_LTR"/>
    <property type="match status" value="1"/>
</dbReference>
<dbReference type="Gene3D" id="3.10.10.10">
    <property type="entry name" value="HIV Type 1 Reverse Transcriptase, subunit A, domain 1"/>
    <property type="match status" value="2"/>
</dbReference>
<accession>A0A1X7VB53</accession>
<evidence type="ECO:0000256" key="8">
    <source>
        <dbReference type="ARBA" id="ARBA00023268"/>
    </source>
</evidence>
<protein>
    <recommendedName>
        <fullName evidence="13">Reverse transcriptase domain-containing protein</fullName>
    </recommendedName>
</protein>
<dbReference type="EnsemblMetazoa" id="Aqu2.1.36974_001">
    <property type="protein sequence ID" value="Aqu2.1.36974_001"/>
    <property type="gene ID" value="Aqu2.1.36974"/>
</dbReference>
<keyword evidence="1" id="KW-0645">Protease</keyword>
<dbReference type="PANTHER" id="PTHR37984">
    <property type="entry name" value="PROTEIN CBG26694"/>
    <property type="match status" value="1"/>
</dbReference>
<evidence type="ECO:0000256" key="2">
    <source>
        <dbReference type="ARBA" id="ARBA00022679"/>
    </source>
</evidence>
<evidence type="ECO:0000256" key="4">
    <source>
        <dbReference type="ARBA" id="ARBA00022722"/>
    </source>
</evidence>
<evidence type="ECO:0000256" key="1">
    <source>
        <dbReference type="ARBA" id="ARBA00022670"/>
    </source>
</evidence>
<keyword evidence="4" id="KW-0540">Nuclease</keyword>
<dbReference type="Pfam" id="PF17919">
    <property type="entry name" value="RT_RNaseH_2"/>
    <property type="match status" value="1"/>
</dbReference>
<reference evidence="12" key="1">
    <citation type="submission" date="2017-05" db="UniProtKB">
        <authorList>
            <consortium name="EnsemblMetazoa"/>
        </authorList>
    </citation>
    <scope>IDENTIFICATION</scope>
</reference>
<keyword evidence="8" id="KW-0511">Multifunctional enzyme</keyword>
<evidence type="ECO:0000256" key="7">
    <source>
        <dbReference type="ARBA" id="ARBA00022918"/>
    </source>
</evidence>
<dbReference type="InterPro" id="IPR043502">
    <property type="entry name" value="DNA/RNA_pol_sf"/>
</dbReference>
<dbReference type="SUPFAM" id="SSF56672">
    <property type="entry name" value="DNA/RNA polymerases"/>
    <property type="match status" value="1"/>
</dbReference>
<dbReference type="SUPFAM" id="SSF50630">
    <property type="entry name" value="Acid proteases"/>
    <property type="match status" value="1"/>
</dbReference>
<evidence type="ECO:0000256" key="3">
    <source>
        <dbReference type="ARBA" id="ARBA00022695"/>
    </source>
</evidence>
<dbReference type="AlphaFoldDB" id="A0A1X7VB53"/>
<dbReference type="Gene3D" id="2.40.70.10">
    <property type="entry name" value="Acid Proteases"/>
    <property type="match status" value="1"/>
</dbReference>
<dbReference type="InParanoid" id="A0A1X7VB53"/>
<dbReference type="PANTHER" id="PTHR37984:SF5">
    <property type="entry name" value="PROTEIN NYNRIN-LIKE"/>
    <property type="match status" value="1"/>
</dbReference>
<sequence>MATDVPGQPIPSRLYIARDRVTHHSVLIDTGAVISVLPPTKLDNLCRQVGVDLQAANGSLIPTYGQRLLTLNLDLHRTLRLIFTTADVKHPIIGADFLEHHGLIVDMRCRLLLDSQTDIKANISCTHQNAYGLTTINSILFKNSFTSLLDFPNLTCSFVDTPIRHDVVHHIDTSGIPVASRTRPLSPKRLKLAQAEFEHMLELGITRPSSSCWSYPVPHIQDFSSSLEGTFVFCKLDLVRAYYQIPVAPQDIHKTAITTPFGLFEFTRMPFGLTNAAQTFQRFIDKALRGLHFAYAYIDDVLLASKSEEEHKRHLRFGQPSLQFLARTIDHNGIHPLHTKVSAVQDFPLPKSQQQLRCAKLLHPLHSLLCHSVTNNELVWSNVGRTAFTQAKEALAHATFLYHPKHNTFIAIITDASNLATGAVLQQRVEGQWLPISNFSQKLSIREKVYAIKEDLQCTTAELVYGTKLRLPGEFFSLSTVPDCPDEIFIARLKQYMNKLQPVPPRCAHTPTGTPFVSRSQTTSSHDFVRRDSVKKPLQSPYDGPFRVVSRTQKYYVLDLNGCIVQSVLIV</sequence>
<keyword evidence="7" id="KW-0695">RNA-directed DNA polymerase</keyword>
<evidence type="ECO:0000313" key="12">
    <source>
        <dbReference type="EnsemblMetazoa" id="Aqu2.1.36974_001"/>
    </source>
</evidence>
<dbReference type="GO" id="GO:0006508">
    <property type="term" value="P:proteolysis"/>
    <property type="evidence" value="ECO:0007669"/>
    <property type="project" value="UniProtKB-KW"/>
</dbReference>
<evidence type="ECO:0008006" key="13">
    <source>
        <dbReference type="Google" id="ProtNLM"/>
    </source>
</evidence>
<dbReference type="GO" id="GO:0003964">
    <property type="term" value="F:RNA-directed DNA polymerase activity"/>
    <property type="evidence" value="ECO:0007669"/>
    <property type="project" value="UniProtKB-KW"/>
</dbReference>
<dbReference type="GO" id="GO:0008233">
    <property type="term" value="F:peptidase activity"/>
    <property type="evidence" value="ECO:0007669"/>
    <property type="project" value="UniProtKB-KW"/>
</dbReference>
<dbReference type="FunFam" id="3.10.10.10:FF:000007">
    <property type="entry name" value="Retrovirus-related Pol polyprotein from transposon 17.6-like Protein"/>
    <property type="match status" value="1"/>
</dbReference>
<feature type="domain" description="Reverse transcriptase/retrotransposon-derived protein RNase H-like" evidence="11">
    <location>
        <begin position="380"/>
        <end position="454"/>
    </location>
</feature>
<dbReference type="InterPro" id="IPR050951">
    <property type="entry name" value="Retrovirus_Pol_polyprotein"/>
</dbReference>
<evidence type="ECO:0000256" key="9">
    <source>
        <dbReference type="SAM" id="MobiDB-lite"/>
    </source>
</evidence>
<dbReference type="FunFam" id="2.40.70.10:FF:000130">
    <property type="entry name" value="Retrovirus-related Pol polyprotein from transposon opus-like Protein"/>
    <property type="match status" value="1"/>
</dbReference>
<keyword evidence="6" id="KW-0378">Hydrolase</keyword>
<keyword evidence="5" id="KW-0255">Endonuclease</keyword>
<organism evidence="12">
    <name type="scientific">Amphimedon queenslandica</name>
    <name type="common">Sponge</name>
    <dbReference type="NCBI Taxonomy" id="400682"/>
    <lineage>
        <taxon>Eukaryota</taxon>
        <taxon>Metazoa</taxon>
        <taxon>Porifera</taxon>
        <taxon>Demospongiae</taxon>
        <taxon>Heteroscleromorpha</taxon>
        <taxon>Haplosclerida</taxon>
        <taxon>Niphatidae</taxon>
        <taxon>Amphimedon</taxon>
    </lineage>
</organism>
<feature type="domain" description="Reverse transcriptase" evidence="10">
    <location>
        <begin position="211"/>
        <end position="316"/>
    </location>
</feature>
<dbReference type="OrthoDB" id="10051637at2759"/>
<keyword evidence="3" id="KW-0548">Nucleotidyltransferase</keyword>
<dbReference type="eggNOG" id="KOG0017">
    <property type="taxonomic scope" value="Eukaryota"/>
</dbReference>
<proteinExistence type="predicted"/>
<dbReference type="InterPro" id="IPR000477">
    <property type="entry name" value="RT_dom"/>
</dbReference>
<evidence type="ECO:0000259" key="11">
    <source>
        <dbReference type="Pfam" id="PF17919"/>
    </source>
</evidence>
<evidence type="ECO:0000256" key="5">
    <source>
        <dbReference type="ARBA" id="ARBA00022759"/>
    </source>
</evidence>
<feature type="compositionally biased region" description="Polar residues" evidence="9">
    <location>
        <begin position="511"/>
        <end position="526"/>
    </location>
</feature>
<keyword evidence="2" id="KW-0808">Transferase</keyword>
<dbReference type="InterPro" id="IPR043128">
    <property type="entry name" value="Rev_trsase/Diguanyl_cyclase"/>
</dbReference>
<dbReference type="Pfam" id="PF00078">
    <property type="entry name" value="RVT_1"/>
    <property type="match status" value="1"/>
</dbReference>
<dbReference type="Gene3D" id="3.30.70.270">
    <property type="match status" value="1"/>
</dbReference>